<reference evidence="2" key="1">
    <citation type="journal article" date="2019" name="Gigascience">
        <title>De novo genome assembly of the endangered Acer yangbiense, a plant species with extremely small populations endemic to Yunnan Province, China.</title>
        <authorList>
            <person name="Yang J."/>
            <person name="Wariss H.M."/>
            <person name="Tao L."/>
            <person name="Zhang R."/>
            <person name="Yun Q."/>
            <person name="Hollingsworth P."/>
            <person name="Dao Z."/>
            <person name="Luo G."/>
            <person name="Guo H."/>
            <person name="Ma Y."/>
            <person name="Sun W."/>
        </authorList>
    </citation>
    <scope>NUCLEOTIDE SEQUENCE [LARGE SCALE GENOMIC DNA]</scope>
    <source>
        <strain evidence="2">cv. br00</strain>
    </source>
</reference>
<dbReference type="PANTHER" id="PTHR33108:SF14">
    <property type="entry name" value="OS01G0745000 PROTEIN"/>
    <property type="match status" value="1"/>
</dbReference>
<accession>A0A5N5J4C7</accession>
<organism evidence="1 2">
    <name type="scientific">Salix brachista</name>
    <dbReference type="NCBI Taxonomy" id="2182728"/>
    <lineage>
        <taxon>Eukaryota</taxon>
        <taxon>Viridiplantae</taxon>
        <taxon>Streptophyta</taxon>
        <taxon>Embryophyta</taxon>
        <taxon>Tracheophyta</taxon>
        <taxon>Spermatophyta</taxon>
        <taxon>Magnoliopsida</taxon>
        <taxon>eudicotyledons</taxon>
        <taxon>Gunneridae</taxon>
        <taxon>Pentapetalae</taxon>
        <taxon>rosids</taxon>
        <taxon>fabids</taxon>
        <taxon>Malpighiales</taxon>
        <taxon>Salicaceae</taxon>
        <taxon>Saliceae</taxon>
        <taxon>Salix</taxon>
    </lineage>
</organism>
<sequence length="161" mass="18427">MIPAFLSKHEVFIVIMSEQKLRKVVPGVSYEIDKYETLEAIDEVKQAECECCGFKEDCTQDYILKVKNSYSGNWVCGLCSEAVKQRLARGPKMAMQEAVCSHMDFCQEFNTTTRINPKLALTRAMRDIAKRSCENRRSKNLSTSRLPRNTSCVPRINLINH</sequence>
<name>A0A5N5J4C7_9ROSI</name>
<evidence type="ECO:0000313" key="2">
    <source>
        <dbReference type="Proteomes" id="UP000326939"/>
    </source>
</evidence>
<evidence type="ECO:0008006" key="3">
    <source>
        <dbReference type="Google" id="ProtNLM"/>
    </source>
</evidence>
<dbReference type="EMBL" id="VDCV01000018">
    <property type="protein sequence ID" value="KAB5514058.1"/>
    <property type="molecule type" value="Genomic_DNA"/>
</dbReference>
<dbReference type="Proteomes" id="UP000326939">
    <property type="component" value="Chromosome 18"/>
</dbReference>
<comment type="caution">
    <text evidence="1">The sequence shown here is derived from an EMBL/GenBank/DDBJ whole genome shotgun (WGS) entry which is preliminary data.</text>
</comment>
<dbReference type="AlphaFoldDB" id="A0A5N5J4C7"/>
<proteinExistence type="predicted"/>
<evidence type="ECO:0000313" key="1">
    <source>
        <dbReference type="EMBL" id="KAB5514058.1"/>
    </source>
</evidence>
<dbReference type="Pfam" id="PF07911">
    <property type="entry name" value="DUF1677"/>
    <property type="match status" value="1"/>
</dbReference>
<dbReference type="InterPro" id="IPR012876">
    <property type="entry name" value="DUF1677_pln"/>
</dbReference>
<keyword evidence="2" id="KW-1185">Reference proteome</keyword>
<dbReference type="PANTHER" id="PTHR33108">
    <property type="entry name" value="OS01G0745000 PROTEIN"/>
    <property type="match status" value="1"/>
</dbReference>
<gene>
    <name evidence="1" type="ORF">DKX38_027964</name>
</gene>
<protein>
    <recommendedName>
        <fullName evidence="3">DUF1677 domain-containing protein</fullName>
    </recommendedName>
</protein>